<dbReference type="NCBIfam" id="TIGR00217">
    <property type="entry name" value="malQ"/>
    <property type="match status" value="1"/>
</dbReference>
<gene>
    <name evidence="12" type="primary">malQ</name>
    <name evidence="12" type="ORF">H9652_18260</name>
</gene>
<dbReference type="InterPro" id="IPR003385">
    <property type="entry name" value="Glyco_hydro_77"/>
</dbReference>
<keyword evidence="5 10" id="KW-0328">Glycosyltransferase</keyword>
<organism evidence="12 13">
    <name type="scientific">Oerskovia rustica</name>
    <dbReference type="NCBI Taxonomy" id="2762237"/>
    <lineage>
        <taxon>Bacteria</taxon>
        <taxon>Bacillati</taxon>
        <taxon>Actinomycetota</taxon>
        <taxon>Actinomycetes</taxon>
        <taxon>Micrococcales</taxon>
        <taxon>Cellulomonadaceae</taxon>
        <taxon>Oerskovia</taxon>
    </lineage>
</organism>
<dbReference type="PANTHER" id="PTHR32438">
    <property type="entry name" value="4-ALPHA-GLUCANOTRANSFERASE DPE1, CHLOROPLASTIC/AMYLOPLASTIC"/>
    <property type="match status" value="1"/>
</dbReference>
<dbReference type="GO" id="GO:0004134">
    <property type="term" value="F:4-alpha-glucanotransferase activity"/>
    <property type="evidence" value="ECO:0007669"/>
    <property type="project" value="UniProtKB-EC"/>
</dbReference>
<comment type="catalytic activity">
    <reaction evidence="1 10">
        <text>Transfers a segment of a (1-&gt;4)-alpha-D-glucan to a new position in an acceptor, which may be glucose or a (1-&gt;4)-alpha-D-glucan.</text>
        <dbReference type="EC" id="2.4.1.25"/>
    </reaction>
</comment>
<evidence type="ECO:0000256" key="1">
    <source>
        <dbReference type="ARBA" id="ARBA00000439"/>
    </source>
</evidence>
<evidence type="ECO:0000259" key="11">
    <source>
        <dbReference type="Pfam" id="PF21226"/>
    </source>
</evidence>
<comment type="caution">
    <text evidence="12">The sequence shown here is derived from an EMBL/GenBank/DDBJ whole genome shotgun (WGS) entry which is preliminary data.</text>
</comment>
<keyword evidence="13" id="KW-1185">Reference proteome</keyword>
<evidence type="ECO:0000313" key="13">
    <source>
        <dbReference type="Proteomes" id="UP000641803"/>
    </source>
</evidence>
<dbReference type="InterPro" id="IPR017853">
    <property type="entry name" value="GH"/>
</dbReference>
<evidence type="ECO:0000256" key="8">
    <source>
        <dbReference type="ARBA" id="ARBA00031423"/>
    </source>
</evidence>
<proteinExistence type="inferred from homology"/>
<evidence type="ECO:0000256" key="3">
    <source>
        <dbReference type="ARBA" id="ARBA00012560"/>
    </source>
</evidence>
<evidence type="ECO:0000256" key="7">
    <source>
        <dbReference type="ARBA" id="ARBA00023277"/>
    </source>
</evidence>
<dbReference type="EC" id="2.4.1.25" evidence="3 10"/>
<keyword evidence="7 10" id="KW-0119">Carbohydrate metabolism</keyword>
<feature type="non-terminal residue" evidence="12">
    <location>
        <position position="729"/>
    </location>
</feature>
<dbReference type="PANTHER" id="PTHR32438:SF5">
    <property type="entry name" value="4-ALPHA-GLUCANOTRANSFERASE DPE1, CHLOROPLASTIC_AMYLOPLASTIC"/>
    <property type="match status" value="1"/>
</dbReference>
<evidence type="ECO:0000313" key="12">
    <source>
        <dbReference type="EMBL" id="MBD7952349.1"/>
    </source>
</evidence>
<dbReference type="Gene3D" id="3.20.20.80">
    <property type="entry name" value="Glycosidases"/>
    <property type="match status" value="1"/>
</dbReference>
<sequence length="729" mass="79577">MSVPQHVTADVPEPLVQLAAAHGVAPDFWGFDGTQRQVSAQTLVAVLEALGVPASSPEKVAVSLEHSVDDEWRQMLPPTVVVRQGDELRFPVHVADGAPVEVWAELEPVEQPGYRSTAPAVRERRALTQVDAYVEPRTVDGRAIGRATFAVPAGMPLGWHEIHATSEGTQARATLVVTPQRLELPDAVREGRAWGLMTQLYSVRSRASWGVGDLADLADLAWLGAHRAGADFVLVNPLAAAEPRTPMTPSPYLPTSRRFVNPLYIRVEDVRETGYLSAADRSLVEWAFDPIRDLSSDAGPIDRDAAWEAKKAALEVVFAAPRSTARQAAFDAFRAEQGKGLEDFATWCMLADHFGDRDWPPQALDPASPAVAALREQLDDQVEFYCWLQWVADEQLEVAQRTALDAGMSIGIMHDLAVGVHPHGADAWAHHDVLAGGVTVGAPPDMYNQQGQNWSQPPWDPRALARAGYAPFRDLLRTVLRHAGAIRVDHVIGLFRLWWIPGAARADAGAYVRYDHEALVGILCLEAQRAGAMVIGEDLGVYEPWVRDYLAERGILGTSVLWFEKGEGGRPLAPEAYRRLALATVTTHDLPPTAGYLAGEHVDLRERLGLLTEPAAQVRQVARAERDGMVTFLAERGLIGDDPSERELVEALHVLIAQTPAALIGVSLADAVGERRTQNQPGTDQEYPNWKVPLGDSSGNVVLLEDLFDNARLLSLAKVMRESLSSPPR</sequence>
<accession>A0ABR8RX57</accession>
<protein>
    <recommendedName>
        <fullName evidence="4 10">4-alpha-glucanotransferase</fullName>
        <ecNumber evidence="3 10">2.4.1.25</ecNumber>
    </recommendedName>
    <alternativeName>
        <fullName evidence="8 10">Amylomaltase</fullName>
    </alternativeName>
    <alternativeName>
        <fullName evidence="9 10">Disproportionating enzyme</fullName>
    </alternativeName>
</protein>
<dbReference type="RefSeq" id="WP_191798091.1">
    <property type="nucleotide sequence ID" value="NZ_JACSQQ010000049.1"/>
</dbReference>
<name>A0ABR8RX57_9CELL</name>
<dbReference type="InterPro" id="IPR048458">
    <property type="entry name" value="MalQ_N"/>
</dbReference>
<evidence type="ECO:0000256" key="10">
    <source>
        <dbReference type="RuleBase" id="RU361207"/>
    </source>
</evidence>
<evidence type="ECO:0000256" key="4">
    <source>
        <dbReference type="ARBA" id="ARBA00020295"/>
    </source>
</evidence>
<reference evidence="12 13" key="1">
    <citation type="submission" date="2020-08" db="EMBL/GenBank/DDBJ databases">
        <title>A Genomic Blueprint of the Chicken Gut Microbiome.</title>
        <authorList>
            <person name="Gilroy R."/>
            <person name="Ravi A."/>
            <person name="Getino M."/>
            <person name="Pursley I."/>
            <person name="Horton D.L."/>
            <person name="Alikhan N.-F."/>
            <person name="Baker D."/>
            <person name="Gharbi K."/>
            <person name="Hall N."/>
            <person name="Watson M."/>
            <person name="Adriaenssens E.M."/>
            <person name="Foster-Nyarko E."/>
            <person name="Jarju S."/>
            <person name="Secka A."/>
            <person name="Antonio M."/>
            <person name="Oren A."/>
            <person name="Chaudhuri R."/>
            <person name="La Ragione R.M."/>
            <person name="Hildebrand F."/>
            <person name="Pallen M.J."/>
        </authorList>
    </citation>
    <scope>NUCLEOTIDE SEQUENCE [LARGE SCALE GENOMIC DNA]</scope>
    <source>
        <strain evidence="12 13">Sa4CUA1</strain>
    </source>
</reference>
<feature type="domain" description="MalQ N-terminal beta-sandwich" evidence="11">
    <location>
        <begin position="76"/>
        <end position="179"/>
    </location>
</feature>
<evidence type="ECO:0000256" key="9">
    <source>
        <dbReference type="ARBA" id="ARBA00031501"/>
    </source>
</evidence>
<dbReference type="Pfam" id="PF21226">
    <property type="entry name" value="MalQ_N"/>
    <property type="match status" value="1"/>
</dbReference>
<dbReference type="SUPFAM" id="SSF51445">
    <property type="entry name" value="(Trans)glycosidases"/>
    <property type="match status" value="1"/>
</dbReference>
<dbReference type="EMBL" id="JACSQQ010000049">
    <property type="protein sequence ID" value="MBD7952349.1"/>
    <property type="molecule type" value="Genomic_DNA"/>
</dbReference>
<dbReference type="Proteomes" id="UP000641803">
    <property type="component" value="Unassembled WGS sequence"/>
</dbReference>
<comment type="similarity">
    <text evidence="2 10">Belongs to the disproportionating enzyme family.</text>
</comment>
<evidence type="ECO:0000256" key="6">
    <source>
        <dbReference type="ARBA" id="ARBA00022679"/>
    </source>
</evidence>
<keyword evidence="6 10" id="KW-0808">Transferase</keyword>
<evidence type="ECO:0000256" key="5">
    <source>
        <dbReference type="ARBA" id="ARBA00022676"/>
    </source>
</evidence>
<evidence type="ECO:0000256" key="2">
    <source>
        <dbReference type="ARBA" id="ARBA00005684"/>
    </source>
</evidence>
<dbReference type="Pfam" id="PF02446">
    <property type="entry name" value="Glyco_hydro_77"/>
    <property type="match status" value="1"/>
</dbReference>